<comment type="caution">
    <text evidence="1">The sequence shown here is derived from an EMBL/GenBank/DDBJ whole genome shotgun (WGS) entry which is preliminary data.</text>
</comment>
<protein>
    <submittedName>
        <fullName evidence="1">Uncharacterized protein</fullName>
    </submittedName>
</protein>
<sequence>MSFANATPGQRTGRPSTGRVRSIDDRLEDGMKANAVTRSFKETESINLNARGDVSKSLVGFAVPSCSAADWTVEALMDKLRQQVRIQHEAW</sequence>
<gene>
    <name evidence="1" type="ORF">PsorP6_010391</name>
</gene>
<name>A0ACC0VWZ1_9STRA</name>
<evidence type="ECO:0000313" key="2">
    <source>
        <dbReference type="Proteomes" id="UP001163321"/>
    </source>
</evidence>
<evidence type="ECO:0000313" key="1">
    <source>
        <dbReference type="EMBL" id="KAI9911048.1"/>
    </source>
</evidence>
<reference evidence="1 2" key="1">
    <citation type="journal article" date="2022" name="bioRxiv">
        <title>The genome of the oomycete Peronosclerospora sorghi, a cosmopolitan pathogen of maize and sorghum, is inflated with dispersed pseudogenes.</title>
        <authorList>
            <person name="Fletcher K."/>
            <person name="Martin F."/>
            <person name="Isakeit T."/>
            <person name="Cavanaugh K."/>
            <person name="Magill C."/>
            <person name="Michelmore R."/>
        </authorList>
    </citation>
    <scope>NUCLEOTIDE SEQUENCE [LARGE SCALE GENOMIC DNA]</scope>
    <source>
        <strain evidence="1">P6</strain>
    </source>
</reference>
<organism evidence="1 2">
    <name type="scientific">Peronosclerospora sorghi</name>
    <dbReference type="NCBI Taxonomy" id="230839"/>
    <lineage>
        <taxon>Eukaryota</taxon>
        <taxon>Sar</taxon>
        <taxon>Stramenopiles</taxon>
        <taxon>Oomycota</taxon>
        <taxon>Peronosporomycetes</taxon>
        <taxon>Peronosporales</taxon>
        <taxon>Peronosporaceae</taxon>
        <taxon>Peronosclerospora</taxon>
    </lineage>
</organism>
<dbReference type="EMBL" id="CM047585">
    <property type="protein sequence ID" value="KAI9911048.1"/>
    <property type="molecule type" value="Genomic_DNA"/>
</dbReference>
<dbReference type="Proteomes" id="UP001163321">
    <property type="component" value="Chromosome 6"/>
</dbReference>
<accession>A0ACC0VWZ1</accession>
<keyword evidence="2" id="KW-1185">Reference proteome</keyword>
<proteinExistence type="predicted"/>